<feature type="transmembrane region" description="Helical" evidence="7">
    <location>
        <begin position="134"/>
        <end position="155"/>
    </location>
</feature>
<keyword evidence="4 7" id="KW-0812">Transmembrane</keyword>
<evidence type="ECO:0000256" key="4">
    <source>
        <dbReference type="ARBA" id="ARBA00022692"/>
    </source>
</evidence>
<reference evidence="8 9" key="1">
    <citation type="submission" date="2018-06" db="EMBL/GenBank/DDBJ databases">
        <authorList>
            <consortium name="Pathogen Informatics"/>
            <person name="Doyle S."/>
        </authorList>
    </citation>
    <scope>NUCLEOTIDE SEQUENCE [LARGE SCALE GENOMIC DNA]</scope>
    <source>
        <strain evidence="8 9">NCTC11647</strain>
    </source>
</reference>
<feature type="transmembrane region" description="Helical" evidence="7">
    <location>
        <begin position="251"/>
        <end position="270"/>
    </location>
</feature>
<sequence>MSIYWFDYNHTIYIAIIHSMSFKKIFARLQPSDALFFIAALFCLLPFVSSPIALILGFSLASLGLVPSQFNIAAATKKLLSYSIIGLGFGIHLNEAIEASKQGLGLIVCSIFFTLILGWVVTRLMGLDKKTGHLIASGTAICGGSAIAAVAPAINAKDDEISLALATVFVLNAIALFIFPVIGHLLDMSQHAFGTWAAIAIHDTSSVVGAAGSYGDEALKTATTLKLARALWIIPVAFISALLFKGNSKKISVPFFIAFYCLAIVFAHFVPSLQPAYDMIFAFSKRLLVMCLFLIGSGITINKLRNAGAKPLLLGVILWLAIGGASLAYIEATMV</sequence>
<proteinExistence type="inferred from homology"/>
<evidence type="ECO:0000256" key="5">
    <source>
        <dbReference type="ARBA" id="ARBA00022989"/>
    </source>
</evidence>
<name>A0A2X1XPW2_PHODM</name>
<comment type="subcellular location">
    <subcellularLocation>
        <location evidence="1">Cell membrane</location>
        <topology evidence="1">Multi-pass membrane protein</topology>
    </subcellularLocation>
</comment>
<dbReference type="PANTHER" id="PTHR30106:SF1">
    <property type="entry name" value="UPF0324 MEMBRANE PROTEIN FN0533"/>
    <property type="match status" value="1"/>
</dbReference>
<dbReference type="EMBL" id="UATL01000005">
    <property type="protein sequence ID" value="SPY44797.1"/>
    <property type="molecule type" value="Genomic_DNA"/>
</dbReference>
<evidence type="ECO:0000256" key="7">
    <source>
        <dbReference type="SAM" id="Phobius"/>
    </source>
</evidence>
<gene>
    <name evidence="8" type="primary">yeiH</name>
    <name evidence="8" type="ORF">NCTC11647_03748</name>
</gene>
<dbReference type="Proteomes" id="UP000251647">
    <property type="component" value="Unassembled WGS sequence"/>
</dbReference>
<evidence type="ECO:0000256" key="3">
    <source>
        <dbReference type="ARBA" id="ARBA00022475"/>
    </source>
</evidence>
<dbReference type="AlphaFoldDB" id="A0A2X1XPW2"/>
<evidence type="ECO:0000256" key="1">
    <source>
        <dbReference type="ARBA" id="ARBA00004651"/>
    </source>
</evidence>
<dbReference type="GO" id="GO:0005886">
    <property type="term" value="C:plasma membrane"/>
    <property type="evidence" value="ECO:0007669"/>
    <property type="project" value="UniProtKB-SubCell"/>
</dbReference>
<feature type="transmembrane region" description="Helical" evidence="7">
    <location>
        <begin position="103"/>
        <end position="122"/>
    </location>
</feature>
<evidence type="ECO:0000256" key="6">
    <source>
        <dbReference type="ARBA" id="ARBA00023136"/>
    </source>
</evidence>
<feature type="transmembrane region" description="Helical" evidence="7">
    <location>
        <begin position="79"/>
        <end position="97"/>
    </location>
</feature>
<keyword evidence="6 7" id="KW-0472">Membrane</keyword>
<evidence type="ECO:0008006" key="10">
    <source>
        <dbReference type="Google" id="ProtNLM"/>
    </source>
</evidence>
<dbReference type="InterPro" id="IPR018383">
    <property type="entry name" value="UPF0324_pro"/>
</dbReference>
<dbReference type="PANTHER" id="PTHR30106">
    <property type="entry name" value="INNER MEMBRANE PROTEIN YEIH-RELATED"/>
    <property type="match status" value="1"/>
</dbReference>
<dbReference type="Pfam" id="PF03601">
    <property type="entry name" value="Cons_hypoth698"/>
    <property type="match status" value="1"/>
</dbReference>
<keyword evidence="3" id="KW-1003">Cell membrane</keyword>
<evidence type="ECO:0000256" key="2">
    <source>
        <dbReference type="ARBA" id="ARBA00007977"/>
    </source>
</evidence>
<accession>A0A2X1XPW2</accession>
<feature type="transmembrane region" description="Helical" evidence="7">
    <location>
        <begin position="227"/>
        <end position="244"/>
    </location>
</feature>
<feature type="transmembrane region" description="Helical" evidence="7">
    <location>
        <begin position="312"/>
        <end position="330"/>
    </location>
</feature>
<feature type="transmembrane region" description="Helical" evidence="7">
    <location>
        <begin position="34"/>
        <end position="67"/>
    </location>
</feature>
<protein>
    <recommendedName>
        <fullName evidence="10">Sulfate exporter family transporter</fullName>
    </recommendedName>
</protein>
<organism evidence="8 9">
    <name type="scientific">Photobacterium damselae</name>
    <dbReference type="NCBI Taxonomy" id="38293"/>
    <lineage>
        <taxon>Bacteria</taxon>
        <taxon>Pseudomonadati</taxon>
        <taxon>Pseudomonadota</taxon>
        <taxon>Gammaproteobacteria</taxon>
        <taxon>Vibrionales</taxon>
        <taxon>Vibrionaceae</taxon>
        <taxon>Photobacterium</taxon>
    </lineage>
</organism>
<keyword evidence="5 7" id="KW-1133">Transmembrane helix</keyword>
<evidence type="ECO:0000313" key="9">
    <source>
        <dbReference type="Proteomes" id="UP000251647"/>
    </source>
</evidence>
<comment type="similarity">
    <text evidence="2">Belongs to the UPF0324 family.</text>
</comment>
<evidence type="ECO:0000313" key="8">
    <source>
        <dbReference type="EMBL" id="SPY44797.1"/>
    </source>
</evidence>
<feature type="transmembrane region" description="Helical" evidence="7">
    <location>
        <begin position="276"/>
        <end position="300"/>
    </location>
</feature>
<feature type="transmembrane region" description="Helical" evidence="7">
    <location>
        <begin position="161"/>
        <end position="186"/>
    </location>
</feature>